<dbReference type="Gene3D" id="1.25.40.10">
    <property type="entry name" value="Tetratricopeptide repeat domain"/>
    <property type="match status" value="1"/>
</dbReference>
<dbReference type="Pfam" id="PF13041">
    <property type="entry name" value="PPR_2"/>
    <property type="match status" value="2"/>
</dbReference>
<evidence type="ECO:0000256" key="4">
    <source>
        <dbReference type="ARBA" id="ARBA00044511"/>
    </source>
</evidence>
<comment type="function">
    <text evidence="3">Regulates mitochondrial small subunit maturation by controlling 15S rRNA 5'-end processing. Localizes to the 5' precursor of the 15S rRNA in a position that is subsequently occupied by mS47 in the mature yeast mtSSU. Uses structure and sequence-specific RNA recognition, binding to a single-stranded region of the precursor and specifically recognizing bases -6 to -1. The exchange of Ccm1 for mS47 is coupled to the irreversible removal of precursor rRNA that is accompanied by conformational changes of the mitoribosomal proteins uS5m and mS26. These conformational changes signal completion of 5'-end rRNA processing through protection of the mature 5'-end of the 15S rRNA and stabilization of mS47. The removal of the 5' precursor together with the dissociation of Ccm1 may be catalyzed by the 5'-3' exoribonuclease Pet127. Involved in the specific removal of group I introns in mitochondrial encoded transcripts.</text>
</comment>
<feature type="repeat" description="PPR" evidence="5">
    <location>
        <begin position="187"/>
        <end position="221"/>
    </location>
</feature>
<dbReference type="AlphaFoldDB" id="A0A8H7QYU9"/>
<sequence length="424" mass="48768">MLRQCLKNLQANLSARKTLVPASKSVTKTRAFPVLYREASTYNNSRSVENQEEPRTYNRRYVQVDTPFALANKYTYVMPDDAYVASDRVTKILDIGTVDDAADYIKALPIGLQSPIVWNQLIGYCAKHGRANYAEQFFSQMRKRGLEPNERTFTHMLTAFGKSNSPQAVKNAEAWFKRINDFDLKPSTIHMNNLMRVYVNAEQPEKAIEALKQMSTSELVPDAVTYSIALQGCADLNQLDRAEEVRYIWHEIIYRMERNQRSPSGTSALSKKASEIIWKEDKLRKNAKDTELEIDDSLVVSLLSAVTRTAANQKDVLIGIEALDRLYSLCPPSAAKMMDKNHMQRKPGFGFQPSVKVLDAILRFSGGLREYQLGQEYFHLALQQFPRLEPDKFVHDAHAWIEKQLKRRANFEKKRQYQSNRERQ</sequence>
<keyword evidence="7" id="KW-1185">Reference proteome</keyword>
<dbReference type="Proteomes" id="UP000603453">
    <property type="component" value="Unassembled WGS sequence"/>
</dbReference>
<feature type="repeat" description="PPR" evidence="5">
    <location>
        <begin position="114"/>
        <end position="148"/>
    </location>
</feature>
<dbReference type="PANTHER" id="PTHR47447">
    <property type="entry name" value="OS03G0856100 PROTEIN"/>
    <property type="match status" value="1"/>
</dbReference>
<evidence type="ECO:0008006" key="8">
    <source>
        <dbReference type="Google" id="ProtNLM"/>
    </source>
</evidence>
<evidence type="ECO:0000256" key="2">
    <source>
        <dbReference type="ARBA" id="ARBA00022737"/>
    </source>
</evidence>
<dbReference type="PANTHER" id="PTHR47447:SF17">
    <property type="entry name" value="OS12G0638900 PROTEIN"/>
    <property type="match status" value="1"/>
</dbReference>
<comment type="similarity">
    <text evidence="1">Belongs to the CCM1 family.</text>
</comment>
<accession>A0A8H7QYU9</accession>
<proteinExistence type="inferred from homology"/>
<evidence type="ECO:0000313" key="6">
    <source>
        <dbReference type="EMBL" id="KAG2201317.1"/>
    </source>
</evidence>
<keyword evidence="2" id="KW-0677">Repeat</keyword>
<name>A0A8H7QYU9_9FUNG</name>
<dbReference type="PROSITE" id="PS51375">
    <property type="entry name" value="PPR"/>
    <property type="match status" value="2"/>
</dbReference>
<comment type="subunit">
    <text evidence="4">Binds to mitochondrial small subunit 15S rRNA.</text>
</comment>
<evidence type="ECO:0000256" key="3">
    <source>
        <dbReference type="ARBA" id="ARBA00044493"/>
    </source>
</evidence>
<protein>
    <recommendedName>
        <fullName evidence="8">Pentatricopeptide repeat-containing protein</fullName>
    </recommendedName>
</protein>
<reference evidence="6" key="1">
    <citation type="submission" date="2020-12" db="EMBL/GenBank/DDBJ databases">
        <title>Metabolic potential, ecology and presence of endohyphal bacteria is reflected in genomic diversity of Mucoromycotina.</title>
        <authorList>
            <person name="Muszewska A."/>
            <person name="Okrasinska A."/>
            <person name="Steczkiewicz K."/>
            <person name="Drgas O."/>
            <person name="Orlowska M."/>
            <person name="Perlinska-Lenart U."/>
            <person name="Aleksandrzak-Piekarczyk T."/>
            <person name="Szatraj K."/>
            <person name="Zielenkiewicz U."/>
            <person name="Pilsyk S."/>
            <person name="Malc E."/>
            <person name="Mieczkowski P."/>
            <person name="Kruszewska J.S."/>
            <person name="Biernat P."/>
            <person name="Pawlowska J."/>
        </authorList>
    </citation>
    <scope>NUCLEOTIDE SEQUENCE</scope>
    <source>
        <strain evidence="6">WA0000017839</strain>
    </source>
</reference>
<evidence type="ECO:0000256" key="5">
    <source>
        <dbReference type="PROSITE-ProRule" id="PRU00708"/>
    </source>
</evidence>
<dbReference type="NCBIfam" id="TIGR00756">
    <property type="entry name" value="PPR"/>
    <property type="match status" value="2"/>
</dbReference>
<organism evidence="6 7">
    <name type="scientific">Mucor saturninus</name>
    <dbReference type="NCBI Taxonomy" id="64648"/>
    <lineage>
        <taxon>Eukaryota</taxon>
        <taxon>Fungi</taxon>
        <taxon>Fungi incertae sedis</taxon>
        <taxon>Mucoromycota</taxon>
        <taxon>Mucoromycotina</taxon>
        <taxon>Mucoromycetes</taxon>
        <taxon>Mucorales</taxon>
        <taxon>Mucorineae</taxon>
        <taxon>Mucoraceae</taxon>
        <taxon>Mucor</taxon>
    </lineage>
</organism>
<dbReference type="InterPro" id="IPR002885">
    <property type="entry name" value="PPR_rpt"/>
</dbReference>
<dbReference type="EMBL" id="JAEPRD010000072">
    <property type="protein sequence ID" value="KAG2201317.1"/>
    <property type="molecule type" value="Genomic_DNA"/>
</dbReference>
<evidence type="ECO:0000256" key="1">
    <source>
        <dbReference type="ARBA" id="ARBA00006192"/>
    </source>
</evidence>
<gene>
    <name evidence="6" type="ORF">INT47_001405</name>
</gene>
<evidence type="ECO:0000313" key="7">
    <source>
        <dbReference type="Proteomes" id="UP000603453"/>
    </source>
</evidence>
<comment type="caution">
    <text evidence="6">The sequence shown here is derived from an EMBL/GenBank/DDBJ whole genome shotgun (WGS) entry which is preliminary data.</text>
</comment>
<dbReference type="OrthoDB" id="185373at2759"/>
<dbReference type="InterPro" id="IPR011990">
    <property type="entry name" value="TPR-like_helical_dom_sf"/>
</dbReference>